<gene>
    <name evidence="3" type="ORF">SPI_03158</name>
</gene>
<evidence type="ECO:0000259" key="2">
    <source>
        <dbReference type="Pfam" id="PF01702"/>
    </source>
</evidence>
<dbReference type="Gene3D" id="3.20.20.105">
    <property type="entry name" value="Queuine tRNA-ribosyltransferase-like"/>
    <property type="match status" value="1"/>
</dbReference>
<dbReference type="InterPro" id="IPR002616">
    <property type="entry name" value="tRNA_ribo_trans-like"/>
</dbReference>
<feature type="compositionally biased region" description="Polar residues" evidence="1">
    <location>
        <begin position="509"/>
        <end position="519"/>
    </location>
</feature>
<proteinExistence type="predicted"/>
<reference evidence="3 4" key="1">
    <citation type="journal article" date="2016" name="Genome Biol. Evol.">
        <title>Divergent and convergent evolution of fungal pathogenicity.</title>
        <authorList>
            <person name="Shang Y."/>
            <person name="Xiao G."/>
            <person name="Zheng P."/>
            <person name="Cen K."/>
            <person name="Zhan S."/>
            <person name="Wang C."/>
        </authorList>
    </citation>
    <scope>NUCLEOTIDE SEQUENCE [LARGE SCALE GENOMIC DNA]</scope>
    <source>
        <strain evidence="3 4">RCEF 264</strain>
    </source>
</reference>
<dbReference type="OrthoDB" id="27601at2759"/>
<dbReference type="InterPro" id="IPR036511">
    <property type="entry name" value="TGT-like_sf"/>
</dbReference>
<dbReference type="SUPFAM" id="SSF51713">
    <property type="entry name" value="tRNA-guanine transglycosylase"/>
    <property type="match status" value="1"/>
</dbReference>
<accession>A0A167X4A9</accession>
<dbReference type="InterPro" id="IPR050852">
    <property type="entry name" value="Queuine_tRNA-ribosyltrfase"/>
</dbReference>
<feature type="compositionally biased region" description="Low complexity" evidence="1">
    <location>
        <begin position="21"/>
        <end position="30"/>
    </location>
</feature>
<feature type="region of interest" description="Disordered" evidence="1">
    <location>
        <begin position="500"/>
        <end position="525"/>
    </location>
</feature>
<dbReference type="Pfam" id="PF01702">
    <property type="entry name" value="TGT"/>
    <property type="match status" value="1"/>
</dbReference>
<feature type="compositionally biased region" description="Low complexity" evidence="1">
    <location>
        <begin position="1"/>
        <end position="14"/>
    </location>
</feature>
<dbReference type="STRING" id="1081102.A0A167X4A9"/>
<organism evidence="3 4">
    <name type="scientific">Niveomyces insectorum RCEF 264</name>
    <dbReference type="NCBI Taxonomy" id="1081102"/>
    <lineage>
        <taxon>Eukaryota</taxon>
        <taxon>Fungi</taxon>
        <taxon>Dikarya</taxon>
        <taxon>Ascomycota</taxon>
        <taxon>Pezizomycotina</taxon>
        <taxon>Sordariomycetes</taxon>
        <taxon>Hypocreomycetidae</taxon>
        <taxon>Hypocreales</taxon>
        <taxon>Cordycipitaceae</taxon>
        <taxon>Niveomyces</taxon>
    </lineage>
</organism>
<evidence type="ECO:0000313" key="4">
    <source>
        <dbReference type="Proteomes" id="UP000076874"/>
    </source>
</evidence>
<name>A0A167X4A9_9HYPO</name>
<evidence type="ECO:0000256" key="1">
    <source>
        <dbReference type="SAM" id="MobiDB-lite"/>
    </source>
</evidence>
<evidence type="ECO:0000313" key="3">
    <source>
        <dbReference type="EMBL" id="OAA64511.1"/>
    </source>
</evidence>
<sequence>MTSGAAPPADDPAIAMPPAPLSSSLSSSSSSSSMPLFRLLKTTATAAATSSSPVSALPRTAARLGSLALPGRRPVATPNFLAVASRGVVPHVTPDNATRYNVFDGAYMALEDFIEAVPLHPNRTPPIYEAPEPPATATIPRSSRLHSYTALAPSAVSILAPRRHPAAASHLGNGPNHISIVTSTGFQKLTVDGYRAAIDTLRPDIAVSIADLTYGIDAASAAAVPHPSAKRAVRMAERTEDWLNVLCRDGLADTTPTRVFAPTLPVAYAMQWQYLNRLAELVAPGDPDSSDKPKMALAGLAVYDVDLLPDLDADYATTLAPLPRLSLHPAPTPHHILRQIALGVDVLLLPGITAASEQGLAFTFVWPPPTAVGATGGGGDGGGGGGGGGGEEMEQQPLAIDLSDPAHKTALAPLAPGCACGACAAHHRAYVHHLLDAHEMLAWTLLQIHNHHVVATFLSGVRATLATEQESGADGAAATFADLARRFAAAYEPALPAGEATRPRVRGYQATTNTTNGRQNKPAWGRLDDVVVGPQAP</sequence>
<keyword evidence="4" id="KW-1185">Reference proteome</keyword>
<dbReference type="AlphaFoldDB" id="A0A167X4A9"/>
<dbReference type="PANTHER" id="PTHR46064:SF1">
    <property type="entry name" value="QUEUINE TRNA-RIBOSYLTRANSFERASE ACCESSORY SUBUNIT 2"/>
    <property type="match status" value="1"/>
</dbReference>
<feature type="region of interest" description="Disordered" evidence="1">
    <location>
        <begin position="373"/>
        <end position="393"/>
    </location>
</feature>
<comment type="caution">
    <text evidence="3">The sequence shown here is derived from an EMBL/GenBank/DDBJ whole genome shotgun (WGS) entry which is preliminary data.</text>
</comment>
<protein>
    <submittedName>
        <fullName evidence="3">tRNA-guanine transglycosylase family protein</fullName>
    </submittedName>
</protein>
<feature type="region of interest" description="Disordered" evidence="1">
    <location>
        <begin position="1"/>
        <end position="30"/>
    </location>
</feature>
<dbReference type="PANTHER" id="PTHR46064">
    <property type="entry name" value="QUEUINE TRNA-RIBOSYLTRANSFERASE ACCESSORY SUBUNIT 2"/>
    <property type="match status" value="1"/>
</dbReference>
<feature type="domain" description="tRNA-guanine(15) transglycosylase-like" evidence="2">
    <location>
        <begin position="61"/>
        <end position="467"/>
    </location>
</feature>
<dbReference type="GO" id="GO:0006400">
    <property type="term" value="P:tRNA modification"/>
    <property type="evidence" value="ECO:0007669"/>
    <property type="project" value="InterPro"/>
</dbReference>
<feature type="compositionally biased region" description="Gly residues" evidence="1">
    <location>
        <begin position="374"/>
        <end position="390"/>
    </location>
</feature>
<dbReference type="EMBL" id="AZHD01000004">
    <property type="protein sequence ID" value="OAA64511.1"/>
    <property type="molecule type" value="Genomic_DNA"/>
</dbReference>
<dbReference type="Proteomes" id="UP000076874">
    <property type="component" value="Unassembled WGS sequence"/>
</dbReference>